<sequence length="305" mass="34238">MLLPTQIATQELHAELLSAFDLRLFIRRLDQIHPLVSGNKFFKLKYNLFQAKNEGKNRLLTFGGAFSNHIHALSAAAKEEGFQAIGVIRGEEIFPLNPTLGFAQQNGMILHFVDRSSFRDKNKPEFINELRRHFGDFYLIPEGGTNSLAIEGTAEILKKADDIFTHIACSIGTGGTISGLAQSMNKGQHLLGFSSLKGDFIHQEIKELLIREGIVPKGEFTILDSYHFGGYGKFKPELIKFLKEFYGQFQIPLDPVYTGKMMYGLFDLIQKNYFPRGSRILCMHTGGLQGVAGFNQRFGEDLPSK</sequence>
<evidence type="ECO:0000256" key="4">
    <source>
        <dbReference type="PIRSR" id="PIRSR006278-1"/>
    </source>
</evidence>
<dbReference type="Gene3D" id="3.40.50.1100">
    <property type="match status" value="2"/>
</dbReference>
<comment type="cofactor">
    <cofactor evidence="1">
        <name>pyridoxal 5'-phosphate</name>
        <dbReference type="ChEBI" id="CHEBI:597326"/>
    </cofactor>
</comment>
<name>A0A2T0WGV4_9BACT</name>
<dbReference type="GO" id="GO:0019148">
    <property type="term" value="F:D-cysteine desulfhydrase activity"/>
    <property type="evidence" value="ECO:0007669"/>
    <property type="project" value="TreeGrafter"/>
</dbReference>
<dbReference type="InterPro" id="IPR027278">
    <property type="entry name" value="ACCD_DCysDesulf"/>
</dbReference>
<feature type="active site" description="Nucleophile" evidence="4">
    <location>
        <position position="67"/>
    </location>
</feature>
<dbReference type="Pfam" id="PF00291">
    <property type="entry name" value="PALP"/>
    <property type="match status" value="1"/>
</dbReference>
<evidence type="ECO:0000313" key="7">
    <source>
        <dbReference type="EMBL" id="PRY85902.1"/>
    </source>
</evidence>
<evidence type="ECO:0000256" key="1">
    <source>
        <dbReference type="ARBA" id="ARBA00001933"/>
    </source>
</evidence>
<dbReference type="InterPro" id="IPR001926">
    <property type="entry name" value="TrpB-like_PALP"/>
</dbReference>
<accession>A0A2T0WGV4</accession>
<reference evidence="7 8" key="1">
    <citation type="submission" date="2018-03" db="EMBL/GenBank/DDBJ databases">
        <title>Genomic Encyclopedia of Archaeal and Bacterial Type Strains, Phase II (KMG-II): from individual species to whole genera.</title>
        <authorList>
            <person name="Goeker M."/>
        </authorList>
    </citation>
    <scope>NUCLEOTIDE SEQUENCE [LARGE SCALE GENOMIC DNA]</scope>
    <source>
        <strain evidence="7 8">DSM 27929</strain>
    </source>
</reference>
<dbReference type="PANTHER" id="PTHR43780">
    <property type="entry name" value="1-AMINOCYCLOPROPANE-1-CARBOXYLATE DEAMINASE-RELATED"/>
    <property type="match status" value="1"/>
</dbReference>
<organism evidence="7 8">
    <name type="scientific">Mongoliibacter ruber</name>
    <dbReference type="NCBI Taxonomy" id="1750599"/>
    <lineage>
        <taxon>Bacteria</taxon>
        <taxon>Pseudomonadati</taxon>
        <taxon>Bacteroidota</taxon>
        <taxon>Cytophagia</taxon>
        <taxon>Cytophagales</taxon>
        <taxon>Cyclobacteriaceae</taxon>
        <taxon>Mongoliibacter</taxon>
    </lineage>
</organism>
<dbReference type="InterPro" id="IPR036052">
    <property type="entry name" value="TrpB-like_PALP_sf"/>
</dbReference>
<proteinExistence type="inferred from homology"/>
<evidence type="ECO:0000256" key="3">
    <source>
        <dbReference type="ARBA" id="ARBA00022898"/>
    </source>
</evidence>
<evidence type="ECO:0000259" key="6">
    <source>
        <dbReference type="Pfam" id="PF00291"/>
    </source>
</evidence>
<dbReference type="AlphaFoldDB" id="A0A2T0WGV4"/>
<dbReference type="Proteomes" id="UP000238157">
    <property type="component" value="Unassembled WGS sequence"/>
</dbReference>
<keyword evidence="8" id="KW-1185">Reference proteome</keyword>
<evidence type="ECO:0000313" key="8">
    <source>
        <dbReference type="Proteomes" id="UP000238157"/>
    </source>
</evidence>
<dbReference type="PANTHER" id="PTHR43780:SF2">
    <property type="entry name" value="1-AMINOCYCLOPROPANE-1-CARBOXYLATE DEAMINASE-RELATED"/>
    <property type="match status" value="1"/>
</dbReference>
<keyword evidence="3 5" id="KW-0663">Pyridoxal phosphate</keyword>
<comment type="similarity">
    <text evidence="2">Belongs to the ACC deaminase/D-cysteine desulfhydrase family.</text>
</comment>
<gene>
    <name evidence="7" type="ORF">CLW00_11032</name>
</gene>
<dbReference type="EMBL" id="PVTR01000010">
    <property type="protein sequence ID" value="PRY85902.1"/>
    <property type="molecule type" value="Genomic_DNA"/>
</dbReference>
<dbReference type="PIRSF" id="PIRSF006278">
    <property type="entry name" value="ACCD_DCysDesulf"/>
    <property type="match status" value="1"/>
</dbReference>
<feature type="domain" description="Tryptophan synthase beta chain-like PALP" evidence="6">
    <location>
        <begin position="19"/>
        <end position="286"/>
    </location>
</feature>
<dbReference type="OrthoDB" id="9801249at2"/>
<evidence type="ECO:0000256" key="5">
    <source>
        <dbReference type="PIRSR" id="PIRSR006278-2"/>
    </source>
</evidence>
<comment type="caution">
    <text evidence="7">The sequence shown here is derived from an EMBL/GenBank/DDBJ whole genome shotgun (WGS) entry which is preliminary data.</text>
</comment>
<feature type="modified residue" description="N6-(pyridoxal phosphate)lysine" evidence="5">
    <location>
        <position position="40"/>
    </location>
</feature>
<protein>
    <submittedName>
        <fullName evidence="7">1-aminocyclopropane-1-carboxylate deaminase/D-cysteine desulfhydrase-like pyridoxal-dependent ACC family enzyme</fullName>
    </submittedName>
</protein>
<evidence type="ECO:0000256" key="2">
    <source>
        <dbReference type="ARBA" id="ARBA00008639"/>
    </source>
</evidence>
<dbReference type="RefSeq" id="WP_106134719.1">
    <property type="nucleotide sequence ID" value="NZ_PVTR01000010.1"/>
</dbReference>
<dbReference type="SUPFAM" id="SSF53686">
    <property type="entry name" value="Tryptophan synthase beta subunit-like PLP-dependent enzymes"/>
    <property type="match status" value="1"/>
</dbReference>